<feature type="region of interest" description="Disordered" evidence="1">
    <location>
        <begin position="97"/>
        <end position="141"/>
    </location>
</feature>
<feature type="compositionally biased region" description="Polar residues" evidence="1">
    <location>
        <begin position="97"/>
        <end position="107"/>
    </location>
</feature>
<dbReference type="EMBL" id="CAJNNV010032760">
    <property type="protein sequence ID" value="CAE8640978.1"/>
    <property type="molecule type" value="Genomic_DNA"/>
</dbReference>
<sequence>MTASGEEAPAPRCPPRDGRRTQAADGQLCGRRSRHKGRRTSFFLGMAMIVELAAVMAWRQGAAVLLAPAFCERPAAVQSLGSSSHLIMVPRPRQSFVSRSSTASEAQTEAGGPREDGGADAEELQEEETAGAPTPIDRPLNIKEVKEEQTVVWSFIFALFALIAGIFYIFPNSNKPSYLQVAKQPPITQAAASTLPNLAS</sequence>
<keyword evidence="2" id="KW-0472">Membrane</keyword>
<evidence type="ECO:0000313" key="4">
    <source>
        <dbReference type="Proteomes" id="UP000654075"/>
    </source>
</evidence>
<keyword evidence="2" id="KW-0812">Transmembrane</keyword>
<keyword evidence="2" id="KW-1133">Transmembrane helix</keyword>
<feature type="region of interest" description="Disordered" evidence="1">
    <location>
        <begin position="1"/>
        <end position="33"/>
    </location>
</feature>
<evidence type="ECO:0000256" key="1">
    <source>
        <dbReference type="SAM" id="MobiDB-lite"/>
    </source>
</evidence>
<reference evidence="3" key="1">
    <citation type="submission" date="2021-02" db="EMBL/GenBank/DDBJ databases">
        <authorList>
            <person name="Dougan E. K."/>
            <person name="Rhodes N."/>
            <person name="Thang M."/>
            <person name="Chan C."/>
        </authorList>
    </citation>
    <scope>NUCLEOTIDE SEQUENCE</scope>
</reference>
<feature type="compositionally biased region" description="Acidic residues" evidence="1">
    <location>
        <begin position="118"/>
        <end position="129"/>
    </location>
</feature>
<feature type="transmembrane region" description="Helical" evidence="2">
    <location>
        <begin position="41"/>
        <end position="58"/>
    </location>
</feature>
<comment type="caution">
    <text evidence="3">The sequence shown here is derived from an EMBL/GenBank/DDBJ whole genome shotgun (WGS) entry which is preliminary data.</text>
</comment>
<dbReference type="Proteomes" id="UP000654075">
    <property type="component" value="Unassembled WGS sequence"/>
</dbReference>
<name>A0A813HTY6_POLGL</name>
<protein>
    <submittedName>
        <fullName evidence="3">Uncharacterized protein</fullName>
    </submittedName>
</protein>
<feature type="transmembrane region" description="Helical" evidence="2">
    <location>
        <begin position="151"/>
        <end position="170"/>
    </location>
</feature>
<dbReference type="AlphaFoldDB" id="A0A813HTY6"/>
<keyword evidence="4" id="KW-1185">Reference proteome</keyword>
<gene>
    <name evidence="3" type="ORF">PGLA1383_LOCUS55704</name>
</gene>
<evidence type="ECO:0000313" key="3">
    <source>
        <dbReference type="EMBL" id="CAE8640978.1"/>
    </source>
</evidence>
<evidence type="ECO:0000256" key="2">
    <source>
        <dbReference type="SAM" id="Phobius"/>
    </source>
</evidence>
<accession>A0A813HTY6</accession>
<proteinExistence type="predicted"/>
<organism evidence="3 4">
    <name type="scientific">Polarella glacialis</name>
    <name type="common">Dinoflagellate</name>
    <dbReference type="NCBI Taxonomy" id="89957"/>
    <lineage>
        <taxon>Eukaryota</taxon>
        <taxon>Sar</taxon>
        <taxon>Alveolata</taxon>
        <taxon>Dinophyceae</taxon>
        <taxon>Suessiales</taxon>
        <taxon>Suessiaceae</taxon>
        <taxon>Polarella</taxon>
    </lineage>
</organism>